<protein>
    <submittedName>
        <fullName evidence="1">11982_t:CDS:1</fullName>
    </submittedName>
</protein>
<organism evidence="1 2">
    <name type="scientific">Funneliformis mosseae</name>
    <name type="common">Endomycorrhizal fungus</name>
    <name type="synonym">Glomus mosseae</name>
    <dbReference type="NCBI Taxonomy" id="27381"/>
    <lineage>
        <taxon>Eukaryota</taxon>
        <taxon>Fungi</taxon>
        <taxon>Fungi incertae sedis</taxon>
        <taxon>Mucoromycota</taxon>
        <taxon>Glomeromycotina</taxon>
        <taxon>Glomeromycetes</taxon>
        <taxon>Glomerales</taxon>
        <taxon>Glomeraceae</taxon>
        <taxon>Funneliformis</taxon>
    </lineage>
</organism>
<name>A0A9N9I533_FUNMO</name>
<accession>A0A9N9I533</accession>
<reference evidence="1" key="1">
    <citation type="submission" date="2021-06" db="EMBL/GenBank/DDBJ databases">
        <authorList>
            <person name="Kallberg Y."/>
            <person name="Tangrot J."/>
            <person name="Rosling A."/>
        </authorList>
    </citation>
    <scope>NUCLEOTIDE SEQUENCE</scope>
    <source>
        <strain evidence="1">87-6 pot B 2015</strain>
    </source>
</reference>
<dbReference type="Proteomes" id="UP000789375">
    <property type="component" value="Unassembled WGS sequence"/>
</dbReference>
<gene>
    <name evidence="1" type="ORF">FMOSSE_LOCUS14996</name>
</gene>
<comment type="caution">
    <text evidence="1">The sequence shown here is derived from an EMBL/GenBank/DDBJ whole genome shotgun (WGS) entry which is preliminary data.</text>
</comment>
<keyword evidence="2" id="KW-1185">Reference proteome</keyword>
<feature type="non-terminal residue" evidence="1">
    <location>
        <position position="1"/>
    </location>
</feature>
<feature type="non-terminal residue" evidence="1">
    <location>
        <position position="42"/>
    </location>
</feature>
<evidence type="ECO:0000313" key="1">
    <source>
        <dbReference type="EMBL" id="CAG8721036.1"/>
    </source>
</evidence>
<dbReference type="EMBL" id="CAJVPP010013448">
    <property type="protein sequence ID" value="CAG8721036.1"/>
    <property type="molecule type" value="Genomic_DNA"/>
</dbReference>
<proteinExistence type="predicted"/>
<sequence length="42" mass="4908">YVSSVVRDPGNDFFEDVLKYKSNSQLKFEYKLADLNNHNLVT</sequence>
<evidence type="ECO:0000313" key="2">
    <source>
        <dbReference type="Proteomes" id="UP000789375"/>
    </source>
</evidence>
<dbReference type="AlphaFoldDB" id="A0A9N9I533"/>